<keyword evidence="2" id="KW-1185">Reference proteome</keyword>
<dbReference type="EMBL" id="CM047587">
    <property type="protein sequence ID" value="KAI9906807.1"/>
    <property type="molecule type" value="Genomic_DNA"/>
</dbReference>
<reference evidence="1 2" key="1">
    <citation type="journal article" date="2022" name="bioRxiv">
        <title>The genome of the oomycete Peronosclerospora sorghi, a cosmopolitan pathogen of maize and sorghum, is inflated with dispersed pseudogenes.</title>
        <authorList>
            <person name="Fletcher K."/>
            <person name="Martin F."/>
            <person name="Isakeit T."/>
            <person name="Cavanaugh K."/>
            <person name="Magill C."/>
            <person name="Michelmore R."/>
        </authorList>
    </citation>
    <scope>NUCLEOTIDE SEQUENCE [LARGE SCALE GENOMIC DNA]</scope>
    <source>
        <strain evidence="1">P6</strain>
    </source>
</reference>
<proteinExistence type="predicted"/>
<sequence length="471" mass="52149">MGRSKWTTINVQDAARDAPDTLATHPTDMDDVAPLVVPTEASNAPRRPSSSSSLNPLAVTTLGLLFLLVVILVIRGDTRHLPRRTLHWLEQLPPEMGRHVNPHVDPCDDFYAFSCGTWDATTRLPADRSSLSLAFTSVHEANDQVLKHVLEQGWPVVGELYASCLNVTNDTQADRAVLRPTLDAIRATQTKDDLLYLSGYISKTGPDFVIGLSISADARNASVNALYASQTGLTLPDPVYYRDPTQYNALRNAFHAYVLTLFRLAGWDESTAAAHTSRVLRFEETLATFYVPKETLQDPIASYTRVSLQRVVATYPHTLGHYLNGTGLLSSMLDDDDAYVIIETPQYFQQLEAFVTDATTTLETLQAVLTFHTLSTYAGALSNAFVERNFVFFGRTLRGQAARAPRWQVCVQTVSDKLPALVGKYYALVRFDRASHDVARDLMATMHQAWATTLPRVAWLDAATQQAATTK</sequence>
<name>A0ACC0VKR6_9STRA</name>
<accession>A0ACC0VKR6</accession>
<gene>
    <name evidence="1" type="ORF">PsorP6_003103</name>
</gene>
<organism evidence="1 2">
    <name type="scientific">Peronosclerospora sorghi</name>
    <dbReference type="NCBI Taxonomy" id="230839"/>
    <lineage>
        <taxon>Eukaryota</taxon>
        <taxon>Sar</taxon>
        <taxon>Stramenopiles</taxon>
        <taxon>Oomycota</taxon>
        <taxon>Peronosporomycetes</taxon>
        <taxon>Peronosporales</taxon>
        <taxon>Peronosporaceae</taxon>
        <taxon>Peronosclerospora</taxon>
    </lineage>
</organism>
<comment type="caution">
    <text evidence="1">The sequence shown here is derived from an EMBL/GenBank/DDBJ whole genome shotgun (WGS) entry which is preliminary data.</text>
</comment>
<dbReference type="Proteomes" id="UP001163321">
    <property type="component" value="Chromosome 8"/>
</dbReference>
<evidence type="ECO:0000313" key="1">
    <source>
        <dbReference type="EMBL" id="KAI9906807.1"/>
    </source>
</evidence>
<evidence type="ECO:0000313" key="2">
    <source>
        <dbReference type="Proteomes" id="UP001163321"/>
    </source>
</evidence>
<protein>
    <submittedName>
        <fullName evidence="1">Uncharacterized protein</fullName>
    </submittedName>
</protein>